<sequence>MTVKPAGVFSPKLSRTLPQKDAVSPSSAWRKEFEPTVIQNPMTIRRFFIIVIEKYLGNSTVIRFCVYLELILPFSGTLIGYSWYLPSQKNSCFRSKFDVDVKERCDHGSGLIGVPGQVHSS</sequence>
<gene>
    <name evidence="1" type="ORF">AVEN_264820_1</name>
</gene>
<reference evidence="1 2" key="1">
    <citation type="journal article" date="2019" name="Sci. Rep.">
        <title>Orb-weaving spider Araneus ventricosus genome elucidates the spidroin gene catalogue.</title>
        <authorList>
            <person name="Kono N."/>
            <person name="Nakamura H."/>
            <person name="Ohtoshi R."/>
            <person name="Moran D.A.P."/>
            <person name="Shinohara A."/>
            <person name="Yoshida Y."/>
            <person name="Fujiwara M."/>
            <person name="Mori M."/>
            <person name="Tomita M."/>
            <person name="Arakawa K."/>
        </authorList>
    </citation>
    <scope>NUCLEOTIDE SEQUENCE [LARGE SCALE GENOMIC DNA]</scope>
</reference>
<organism evidence="1 2">
    <name type="scientific">Araneus ventricosus</name>
    <name type="common">Orbweaver spider</name>
    <name type="synonym">Epeira ventricosa</name>
    <dbReference type="NCBI Taxonomy" id="182803"/>
    <lineage>
        <taxon>Eukaryota</taxon>
        <taxon>Metazoa</taxon>
        <taxon>Ecdysozoa</taxon>
        <taxon>Arthropoda</taxon>
        <taxon>Chelicerata</taxon>
        <taxon>Arachnida</taxon>
        <taxon>Araneae</taxon>
        <taxon>Araneomorphae</taxon>
        <taxon>Entelegynae</taxon>
        <taxon>Araneoidea</taxon>
        <taxon>Araneidae</taxon>
        <taxon>Araneus</taxon>
    </lineage>
</organism>
<dbReference type="EMBL" id="BGPR01000458">
    <property type="protein sequence ID" value="GBM21385.1"/>
    <property type="molecule type" value="Genomic_DNA"/>
</dbReference>
<protein>
    <submittedName>
        <fullName evidence="1">Uncharacterized protein</fullName>
    </submittedName>
</protein>
<dbReference type="Proteomes" id="UP000499080">
    <property type="component" value="Unassembled WGS sequence"/>
</dbReference>
<name>A0A4Y2E0I1_ARAVE</name>
<comment type="caution">
    <text evidence="1">The sequence shown here is derived from an EMBL/GenBank/DDBJ whole genome shotgun (WGS) entry which is preliminary data.</text>
</comment>
<accession>A0A4Y2E0I1</accession>
<dbReference type="AlphaFoldDB" id="A0A4Y2E0I1"/>
<evidence type="ECO:0000313" key="1">
    <source>
        <dbReference type="EMBL" id="GBM21385.1"/>
    </source>
</evidence>
<evidence type="ECO:0000313" key="2">
    <source>
        <dbReference type="Proteomes" id="UP000499080"/>
    </source>
</evidence>
<proteinExistence type="predicted"/>
<keyword evidence="2" id="KW-1185">Reference proteome</keyword>